<dbReference type="EMBL" id="JAAHBV010000076">
    <property type="protein sequence ID" value="NER59406.1"/>
    <property type="molecule type" value="Genomic_DNA"/>
</dbReference>
<dbReference type="Gene3D" id="3.40.50.12780">
    <property type="entry name" value="N-terminal domain of ligase-like"/>
    <property type="match status" value="1"/>
</dbReference>
<feature type="non-terminal residue" evidence="6">
    <location>
        <position position="410"/>
    </location>
</feature>
<comment type="cofactor">
    <cofactor evidence="1">
        <name>pantetheine 4'-phosphate</name>
        <dbReference type="ChEBI" id="CHEBI:47942"/>
    </cofactor>
</comment>
<feature type="non-terminal residue" evidence="6">
    <location>
        <position position="1"/>
    </location>
</feature>
<reference evidence="6 7" key="1">
    <citation type="submission" date="2020-02" db="EMBL/GenBank/DDBJ databases">
        <title>Broccoli isolated Pseudomonas sp.</title>
        <authorList>
            <person name="Fujikawa T."/>
            <person name="Sawada H."/>
        </authorList>
    </citation>
    <scope>NUCLEOTIDE SEQUENCE [LARGE SCALE GENOMIC DNA]</scope>
    <source>
        <strain evidence="6 7">MAFF212428</strain>
    </source>
</reference>
<dbReference type="GO" id="GO:0005737">
    <property type="term" value="C:cytoplasm"/>
    <property type="evidence" value="ECO:0007669"/>
    <property type="project" value="TreeGrafter"/>
</dbReference>
<evidence type="ECO:0000256" key="4">
    <source>
        <dbReference type="ARBA" id="ARBA00022553"/>
    </source>
</evidence>
<evidence type="ECO:0000313" key="6">
    <source>
        <dbReference type="EMBL" id="NER59406.1"/>
    </source>
</evidence>
<dbReference type="InterPro" id="IPR025110">
    <property type="entry name" value="AMP-bd_C"/>
</dbReference>
<feature type="domain" description="Carrier" evidence="5">
    <location>
        <begin position="214"/>
        <end position="288"/>
    </location>
</feature>
<dbReference type="GO" id="GO:0044550">
    <property type="term" value="P:secondary metabolite biosynthetic process"/>
    <property type="evidence" value="ECO:0007669"/>
    <property type="project" value="TreeGrafter"/>
</dbReference>
<dbReference type="SUPFAM" id="SSF47336">
    <property type="entry name" value="ACP-like"/>
    <property type="match status" value="1"/>
</dbReference>
<dbReference type="PROSITE" id="PS00012">
    <property type="entry name" value="PHOSPHOPANTETHEINE"/>
    <property type="match status" value="1"/>
</dbReference>
<evidence type="ECO:0000256" key="1">
    <source>
        <dbReference type="ARBA" id="ARBA00001957"/>
    </source>
</evidence>
<dbReference type="SUPFAM" id="SSF52777">
    <property type="entry name" value="CoA-dependent acyltransferases"/>
    <property type="match status" value="1"/>
</dbReference>
<keyword evidence="4" id="KW-0597">Phosphoprotein</keyword>
<dbReference type="InterPro" id="IPR009081">
    <property type="entry name" value="PP-bd_ACP"/>
</dbReference>
<comment type="caution">
    <text evidence="6">The sequence shown here is derived from an EMBL/GenBank/DDBJ whole genome shotgun (WGS) entry which is preliminary data.</text>
</comment>
<dbReference type="InterPro" id="IPR045851">
    <property type="entry name" value="AMP-bd_C_sf"/>
</dbReference>
<dbReference type="InterPro" id="IPR006162">
    <property type="entry name" value="Ppantetheine_attach_site"/>
</dbReference>
<dbReference type="PANTHER" id="PTHR45527:SF1">
    <property type="entry name" value="FATTY ACID SYNTHASE"/>
    <property type="match status" value="1"/>
</dbReference>
<dbReference type="PANTHER" id="PTHR45527">
    <property type="entry name" value="NONRIBOSOMAL PEPTIDE SYNTHETASE"/>
    <property type="match status" value="1"/>
</dbReference>
<dbReference type="Gene3D" id="3.30.559.10">
    <property type="entry name" value="Chloramphenicol acetyltransferase-like domain"/>
    <property type="match status" value="1"/>
</dbReference>
<evidence type="ECO:0000256" key="2">
    <source>
        <dbReference type="ARBA" id="ARBA00006432"/>
    </source>
</evidence>
<proteinExistence type="inferred from homology"/>
<protein>
    <submittedName>
        <fullName evidence="6">AMP-binding protein</fullName>
    </submittedName>
</protein>
<dbReference type="Gene3D" id="3.30.300.30">
    <property type="match status" value="1"/>
</dbReference>
<name>A0A6M0CPD8_9PSED</name>
<dbReference type="InterPro" id="IPR020806">
    <property type="entry name" value="PKS_PP-bd"/>
</dbReference>
<dbReference type="InterPro" id="IPR042099">
    <property type="entry name" value="ANL_N_sf"/>
</dbReference>
<evidence type="ECO:0000256" key="3">
    <source>
        <dbReference type="ARBA" id="ARBA00022450"/>
    </source>
</evidence>
<dbReference type="InterPro" id="IPR001242">
    <property type="entry name" value="Condensation_dom"/>
</dbReference>
<dbReference type="SMART" id="SM00823">
    <property type="entry name" value="PKS_PP"/>
    <property type="match status" value="1"/>
</dbReference>
<dbReference type="SUPFAM" id="SSF56801">
    <property type="entry name" value="Acetyl-CoA synthetase-like"/>
    <property type="match status" value="1"/>
</dbReference>
<sequence>THWTCREEGKDGVPIGQPIANLGTYVLSADLVPLPAGVTGELYLAGEGLARGYHRRAALTAERFVASPFGNGERLYRTGDLARQRADGVIDYRGRIDHQVKIRGLRIELGEIEARLLELDSVREASVLAVEAGSGLQLAAYLVASDARLASASAAQQAPWRDAVRQQLLGVLPDYMVPMHLVLLEQLPLSPNGKLDRKALPGISDCATRSEHVAAGNALEQQLVDIWQAVLKLDRVSITDNFFELGGDSIISIQVVSRARQAGIRFTPKALFEHQTIQRLAAVAQASGASPVVDQAALHGATALLPIQQMFFELPMPEPHHWNQAVLLKPTLRLDAVALEQALQSLVLHHDALRLQFTETACGWRGEYRSVAAQREAWSHTPLLWHHTVSDSHALEALAESAQRSLDLQG</sequence>
<dbReference type="FunFam" id="2.30.38.10:FF:000001">
    <property type="entry name" value="Non-ribosomal peptide synthetase PvdI"/>
    <property type="match status" value="1"/>
</dbReference>
<dbReference type="Pfam" id="PF13193">
    <property type="entry name" value="AMP-binding_C"/>
    <property type="match status" value="1"/>
</dbReference>
<dbReference type="Pfam" id="PF00668">
    <property type="entry name" value="Condensation"/>
    <property type="match status" value="1"/>
</dbReference>
<dbReference type="FunFam" id="1.10.1200.10:FF:000005">
    <property type="entry name" value="Nonribosomal peptide synthetase 1"/>
    <property type="match status" value="1"/>
</dbReference>
<dbReference type="GO" id="GO:0003824">
    <property type="term" value="F:catalytic activity"/>
    <property type="evidence" value="ECO:0007669"/>
    <property type="project" value="InterPro"/>
</dbReference>
<accession>A0A6M0CPD8</accession>
<dbReference type="InterPro" id="IPR036736">
    <property type="entry name" value="ACP-like_sf"/>
</dbReference>
<dbReference type="PROSITE" id="PS50075">
    <property type="entry name" value="CARRIER"/>
    <property type="match status" value="1"/>
</dbReference>
<dbReference type="GO" id="GO:0043041">
    <property type="term" value="P:amino acid activation for nonribosomal peptide biosynthetic process"/>
    <property type="evidence" value="ECO:0007669"/>
    <property type="project" value="TreeGrafter"/>
</dbReference>
<dbReference type="AlphaFoldDB" id="A0A6M0CPD8"/>
<keyword evidence="3" id="KW-0596">Phosphopantetheine</keyword>
<dbReference type="InterPro" id="IPR023213">
    <property type="entry name" value="CAT-like_dom_sf"/>
</dbReference>
<dbReference type="Gene3D" id="1.10.1200.10">
    <property type="entry name" value="ACP-like"/>
    <property type="match status" value="1"/>
</dbReference>
<gene>
    <name evidence="6" type="ORF">G3435_04270</name>
</gene>
<organism evidence="6 7">
    <name type="scientific">Pseudomonas brassicae</name>
    <dbReference type="NCBI Taxonomy" id="2708063"/>
    <lineage>
        <taxon>Bacteria</taxon>
        <taxon>Pseudomonadati</taxon>
        <taxon>Pseudomonadota</taxon>
        <taxon>Gammaproteobacteria</taxon>
        <taxon>Pseudomonadales</taxon>
        <taxon>Pseudomonadaceae</taxon>
        <taxon>Pseudomonas</taxon>
    </lineage>
</organism>
<dbReference type="GO" id="GO:0031177">
    <property type="term" value="F:phosphopantetheine binding"/>
    <property type="evidence" value="ECO:0007669"/>
    <property type="project" value="InterPro"/>
</dbReference>
<dbReference type="FunFam" id="3.30.300.30:FF:000010">
    <property type="entry name" value="Enterobactin synthetase component F"/>
    <property type="match status" value="1"/>
</dbReference>
<dbReference type="Pfam" id="PF00550">
    <property type="entry name" value="PP-binding"/>
    <property type="match status" value="1"/>
</dbReference>
<comment type="similarity">
    <text evidence="2">Belongs to the ATP-dependent AMP-binding enzyme family.</text>
</comment>
<evidence type="ECO:0000259" key="5">
    <source>
        <dbReference type="PROSITE" id="PS50075"/>
    </source>
</evidence>
<evidence type="ECO:0000313" key="7">
    <source>
        <dbReference type="Proteomes" id="UP000480410"/>
    </source>
</evidence>
<dbReference type="Proteomes" id="UP000480410">
    <property type="component" value="Unassembled WGS sequence"/>
</dbReference>